<gene>
    <name evidence="2" type="ORF">Aph01nite_67330</name>
</gene>
<dbReference type="EMBL" id="BOOA01000080">
    <property type="protein sequence ID" value="GIH28423.1"/>
    <property type="molecule type" value="Genomic_DNA"/>
</dbReference>
<keyword evidence="3" id="KW-1185">Reference proteome</keyword>
<evidence type="ECO:0000259" key="1">
    <source>
        <dbReference type="Pfam" id="PF01636"/>
    </source>
</evidence>
<name>A0A919QIT4_9ACTN</name>
<dbReference type="InterPro" id="IPR011009">
    <property type="entry name" value="Kinase-like_dom_sf"/>
</dbReference>
<evidence type="ECO:0000313" key="2">
    <source>
        <dbReference type="EMBL" id="GIH28423.1"/>
    </source>
</evidence>
<dbReference type="Proteomes" id="UP000640052">
    <property type="component" value="Unassembled WGS sequence"/>
</dbReference>
<dbReference type="AlphaFoldDB" id="A0A919QIT4"/>
<dbReference type="SUPFAM" id="SSF56112">
    <property type="entry name" value="Protein kinase-like (PK-like)"/>
    <property type="match status" value="1"/>
</dbReference>
<accession>A0A919QIT4</accession>
<dbReference type="Pfam" id="PF01636">
    <property type="entry name" value="APH"/>
    <property type="match status" value="1"/>
</dbReference>
<organism evidence="2 3">
    <name type="scientific">Acrocarpospora phusangensis</name>
    <dbReference type="NCBI Taxonomy" id="1070424"/>
    <lineage>
        <taxon>Bacteria</taxon>
        <taxon>Bacillati</taxon>
        <taxon>Actinomycetota</taxon>
        <taxon>Actinomycetes</taxon>
        <taxon>Streptosporangiales</taxon>
        <taxon>Streptosporangiaceae</taxon>
        <taxon>Acrocarpospora</taxon>
    </lineage>
</organism>
<dbReference type="Gene3D" id="3.90.1200.10">
    <property type="match status" value="1"/>
</dbReference>
<protein>
    <recommendedName>
        <fullName evidence="1">Aminoglycoside phosphotransferase domain-containing protein</fullName>
    </recommendedName>
</protein>
<sequence length="348" mass="38084">MDITGLVRTSLGDPTAEIAEQRVEPLPHPPTLSTTGLSRVRGVTTTGRPWSFVVKSIHSVRHWPGLDTVPEHMRADFVAQYPWRTDVDAYLADEPLPEGLRMPRLYQVDDLGEDRLVVWMEDVEACAKPWDLDRYRTAARLLGELAASRPATASTNLGLHALHQGPIQNLFLPALADPATWRHPLLPGPDDPLRADLLAIAEVLPEIIRMVDGLPYTRCHGDACPANLLVPVDGSAEFVAIDWSWGAPAALGFDLGQLLVGQSNDGVTEPEELPAVHDTIVAAYADMVGADPIPGYVGSLLVRGLWMAIPLERMGEEPTPELAELFRKRIGLARFVTGLFAEHVRPVI</sequence>
<comment type="caution">
    <text evidence="2">The sequence shown here is derived from an EMBL/GenBank/DDBJ whole genome shotgun (WGS) entry which is preliminary data.</text>
</comment>
<proteinExistence type="predicted"/>
<evidence type="ECO:0000313" key="3">
    <source>
        <dbReference type="Proteomes" id="UP000640052"/>
    </source>
</evidence>
<dbReference type="InterPro" id="IPR002575">
    <property type="entry name" value="Aminoglycoside_PTrfase"/>
</dbReference>
<reference evidence="2" key="1">
    <citation type="submission" date="2021-01" db="EMBL/GenBank/DDBJ databases">
        <title>Whole genome shotgun sequence of Acrocarpospora phusangensis NBRC 108782.</title>
        <authorList>
            <person name="Komaki H."/>
            <person name="Tamura T."/>
        </authorList>
    </citation>
    <scope>NUCLEOTIDE SEQUENCE</scope>
    <source>
        <strain evidence="2">NBRC 108782</strain>
    </source>
</reference>
<feature type="domain" description="Aminoglycoside phosphotransferase" evidence="1">
    <location>
        <begin position="79"/>
        <end position="284"/>
    </location>
</feature>